<dbReference type="AlphaFoldDB" id="A0A1W1C0M2"/>
<proteinExistence type="predicted"/>
<accession>A0A1W1C0M2</accession>
<dbReference type="EMBL" id="FPHF01000049">
    <property type="protein sequence ID" value="SFV59303.1"/>
    <property type="molecule type" value="Genomic_DNA"/>
</dbReference>
<evidence type="ECO:0000313" key="1">
    <source>
        <dbReference type="EMBL" id="SFV59303.1"/>
    </source>
</evidence>
<sequence>MSQIHPLDMSESIQLLETGDIADNLYHYDYNTKHLLSLLAKNIQVDDPAYMSSFRSFEGEVFENFVYEKLLRYAQDNEYIEKFILKGFHQNKHKAYANTLSISEKEQIVYRTKSREISEFDAMFVTVKNELYFVEMTLVKSVLKLRRRLRKKKALLEIIFPNYEIKALIILNDGATGAKQFPDYCKVWFTKEFSAGDVLDQIIAKNKRQLVPKDIINGGCMIEAHELKLHPFRYYNTMSWITKTIRSNKKHILDMSFLMNFKVQRYHDLYNKFYVGYLNIENAKKMLNLEGEYADTQRVMVALEKKHSDEIVLTYYIQTGRKKLYLYTIENGKITKEKKDPYGITVTEVFHINKQMDNSYEMNLTHIGVVKKLLKERFTSAIAKED</sequence>
<organism evidence="1">
    <name type="scientific">hydrothermal vent metagenome</name>
    <dbReference type="NCBI Taxonomy" id="652676"/>
    <lineage>
        <taxon>unclassified sequences</taxon>
        <taxon>metagenomes</taxon>
        <taxon>ecological metagenomes</taxon>
    </lineage>
</organism>
<reference evidence="1" key="1">
    <citation type="submission" date="2016-10" db="EMBL/GenBank/DDBJ databases">
        <authorList>
            <person name="de Groot N.N."/>
        </authorList>
    </citation>
    <scope>NUCLEOTIDE SEQUENCE</scope>
</reference>
<protein>
    <recommendedName>
        <fullName evidence="2">PD-(D/E)XK nuclease superfamily protein</fullName>
    </recommendedName>
</protein>
<gene>
    <name evidence="1" type="ORF">MNB_SM-4-1453</name>
</gene>
<name>A0A1W1C0M2_9ZZZZ</name>
<evidence type="ECO:0008006" key="2">
    <source>
        <dbReference type="Google" id="ProtNLM"/>
    </source>
</evidence>